<keyword evidence="3" id="KW-1185">Reference proteome</keyword>
<evidence type="ECO:0000313" key="2">
    <source>
        <dbReference type="EMBL" id="CTQ33304.1"/>
    </source>
</evidence>
<dbReference type="AlphaFoldDB" id="A0A0M6XTL7"/>
<proteinExistence type="predicted"/>
<organism evidence="2 3">
    <name type="scientific">Jannaschia rubra</name>
    <dbReference type="NCBI Taxonomy" id="282197"/>
    <lineage>
        <taxon>Bacteria</taxon>
        <taxon>Pseudomonadati</taxon>
        <taxon>Pseudomonadota</taxon>
        <taxon>Alphaproteobacteria</taxon>
        <taxon>Rhodobacterales</taxon>
        <taxon>Roseobacteraceae</taxon>
        <taxon>Jannaschia</taxon>
    </lineage>
</organism>
<reference evidence="2 3" key="1">
    <citation type="submission" date="2015-07" db="EMBL/GenBank/DDBJ databases">
        <authorList>
            <person name="Noorani M."/>
        </authorList>
    </citation>
    <scope>NUCLEOTIDE SEQUENCE [LARGE SCALE GENOMIC DNA]</scope>
    <source>
        <strain evidence="2 3">CECT 5088</strain>
    </source>
</reference>
<feature type="transmembrane region" description="Helical" evidence="1">
    <location>
        <begin position="94"/>
        <end position="115"/>
    </location>
</feature>
<feature type="transmembrane region" description="Helical" evidence="1">
    <location>
        <begin position="69"/>
        <end position="88"/>
    </location>
</feature>
<feature type="transmembrane region" description="Helical" evidence="1">
    <location>
        <begin position="127"/>
        <end position="145"/>
    </location>
</feature>
<dbReference type="InterPro" id="IPR052712">
    <property type="entry name" value="Acid_resist_chaperone_HdeD"/>
</dbReference>
<evidence type="ECO:0008006" key="4">
    <source>
        <dbReference type="Google" id="ProtNLM"/>
    </source>
</evidence>
<sequence length="186" mass="20607">MDELIEDLRRDWWLFLVRGIAAILFGIAAFVWPGLTLAVLVIMFGAYVLVDGAFGLFYAIRGRKQLDYWWLWAIEGVLGIIVGVLTFVMPGITALVLLMFIAAWAIVGGALRIITAFRLRKEIRGEWLLIAGGALSILFGVLLVAVPQAGILSVIWLIGFYAVLFGVLFVGLAFRLRRSGREDVHA</sequence>
<dbReference type="InterPro" id="IPR005325">
    <property type="entry name" value="DUF308_memb"/>
</dbReference>
<feature type="transmembrane region" description="Helical" evidence="1">
    <location>
        <begin position="38"/>
        <end position="60"/>
    </location>
</feature>
<keyword evidence="1" id="KW-0472">Membrane</keyword>
<dbReference type="PANTHER" id="PTHR34989">
    <property type="entry name" value="PROTEIN HDED"/>
    <property type="match status" value="1"/>
</dbReference>
<keyword evidence="1" id="KW-1133">Transmembrane helix</keyword>
<evidence type="ECO:0000256" key="1">
    <source>
        <dbReference type="SAM" id="Phobius"/>
    </source>
</evidence>
<keyword evidence="1" id="KW-0812">Transmembrane</keyword>
<feature type="transmembrane region" description="Helical" evidence="1">
    <location>
        <begin position="151"/>
        <end position="174"/>
    </location>
</feature>
<evidence type="ECO:0000313" key="3">
    <source>
        <dbReference type="Proteomes" id="UP000048908"/>
    </source>
</evidence>
<name>A0A0M6XTL7_9RHOB</name>
<dbReference type="GO" id="GO:0005886">
    <property type="term" value="C:plasma membrane"/>
    <property type="evidence" value="ECO:0007669"/>
    <property type="project" value="TreeGrafter"/>
</dbReference>
<accession>A0A0M6XTL7</accession>
<dbReference type="PANTHER" id="PTHR34989:SF1">
    <property type="entry name" value="PROTEIN HDED"/>
    <property type="match status" value="1"/>
</dbReference>
<feature type="transmembrane region" description="Helical" evidence="1">
    <location>
        <begin position="12"/>
        <end position="32"/>
    </location>
</feature>
<dbReference type="Pfam" id="PF03729">
    <property type="entry name" value="DUF308"/>
    <property type="match status" value="2"/>
</dbReference>
<dbReference type="RefSeq" id="WP_055682733.1">
    <property type="nucleotide sequence ID" value="NZ_CANMUL010000001.1"/>
</dbReference>
<dbReference type="Proteomes" id="UP000048908">
    <property type="component" value="Unassembled WGS sequence"/>
</dbReference>
<dbReference type="OrthoDB" id="193343at2"/>
<gene>
    <name evidence="2" type="ORF">JAN5088_02086</name>
</gene>
<dbReference type="STRING" id="282197.SAMN04488517_102134"/>
<protein>
    <recommendedName>
        <fullName evidence="4">Acid-resistance membrane protein</fullName>
    </recommendedName>
</protein>
<dbReference type="EMBL" id="CXPG01000020">
    <property type="protein sequence ID" value="CTQ33304.1"/>
    <property type="molecule type" value="Genomic_DNA"/>
</dbReference>